<evidence type="ECO:0000256" key="16">
    <source>
        <dbReference type="ARBA" id="ARBA00022786"/>
    </source>
</evidence>
<dbReference type="Gene3D" id="4.10.60.10">
    <property type="entry name" value="Zinc finger, CCHC-type"/>
    <property type="match status" value="1"/>
</dbReference>
<protein>
    <recommendedName>
        <fullName evidence="22">E3 ubiquitin-protein ligase RBBP6</fullName>
        <ecNumber evidence="6">2.3.2.27</ecNumber>
    </recommendedName>
    <alternativeName>
        <fullName evidence="23">Proliferation potential-related protein</fullName>
    </alternativeName>
    <alternativeName>
        <fullName evidence="24">Protein P2P-R</fullName>
    </alternativeName>
    <alternativeName>
        <fullName evidence="27">RING-type E3 ubiquitin transferase RBBP6</fullName>
    </alternativeName>
    <alternativeName>
        <fullName evidence="26">Retinoblastoma-binding protein 6</fullName>
    </alternativeName>
    <alternativeName>
        <fullName evidence="25">p53-associated cellular protein of testis</fullName>
    </alternativeName>
</protein>
<feature type="compositionally biased region" description="Basic and acidic residues" evidence="29">
    <location>
        <begin position="790"/>
        <end position="803"/>
    </location>
</feature>
<dbReference type="CDD" id="cd16620">
    <property type="entry name" value="vRING-HC-C4C4_RBBP6"/>
    <property type="match status" value="1"/>
</dbReference>
<dbReference type="InterPro" id="IPR001841">
    <property type="entry name" value="Znf_RING"/>
</dbReference>
<organism evidence="34 35">
    <name type="scientific">Myotis myotis</name>
    <name type="common">Greater mouse-eared bat</name>
    <name type="synonym">Vespertilio myotis</name>
    <dbReference type="NCBI Taxonomy" id="51298"/>
    <lineage>
        <taxon>Eukaryota</taxon>
        <taxon>Metazoa</taxon>
        <taxon>Chordata</taxon>
        <taxon>Craniata</taxon>
        <taxon>Vertebrata</taxon>
        <taxon>Euteleostomi</taxon>
        <taxon>Mammalia</taxon>
        <taxon>Eutheria</taxon>
        <taxon>Laurasiatheria</taxon>
        <taxon>Chiroptera</taxon>
        <taxon>Yangochiroptera</taxon>
        <taxon>Vespertilionidae</taxon>
        <taxon>Myotis</taxon>
    </lineage>
</organism>
<evidence type="ECO:0000256" key="11">
    <source>
        <dbReference type="ARBA" id="ARBA00022679"/>
    </source>
</evidence>
<keyword evidence="12" id="KW-0235">DNA replication</keyword>
<dbReference type="Gene3D" id="3.10.20.90">
    <property type="entry name" value="Phosphatidylinositol 3-kinase Catalytic Subunit, Chain A, domain 1"/>
    <property type="match status" value="1"/>
</dbReference>
<dbReference type="GO" id="GO:0005694">
    <property type="term" value="C:chromosome"/>
    <property type="evidence" value="ECO:0007669"/>
    <property type="project" value="UniProtKB-SubCell"/>
</dbReference>
<evidence type="ECO:0000259" key="31">
    <source>
        <dbReference type="PROSITE" id="PS50158"/>
    </source>
</evidence>
<dbReference type="InterPro" id="IPR025829">
    <property type="entry name" value="Zn_knuckle_CX2CX3GHX4C"/>
</dbReference>
<dbReference type="AlphaFoldDB" id="A0A7J7Y264"/>
<keyword evidence="21" id="KW-0539">Nucleus</keyword>
<evidence type="ECO:0000256" key="17">
    <source>
        <dbReference type="ARBA" id="ARBA00022833"/>
    </source>
</evidence>
<keyword evidence="14" id="KW-0227">DNA damage</keyword>
<dbReference type="EC" id="2.3.2.27" evidence="6"/>
<feature type="compositionally biased region" description="Low complexity" evidence="29">
    <location>
        <begin position="684"/>
        <end position="718"/>
    </location>
</feature>
<evidence type="ECO:0000256" key="8">
    <source>
        <dbReference type="ARBA" id="ARBA00022490"/>
    </source>
</evidence>
<dbReference type="Pfam" id="PF08783">
    <property type="entry name" value="DWNN"/>
    <property type="match status" value="1"/>
</dbReference>
<keyword evidence="15 28" id="KW-0863">Zinc-finger</keyword>
<dbReference type="PANTHER" id="PTHR15439">
    <property type="entry name" value="RETINOBLASTOMA-BINDING PROTEIN 6"/>
    <property type="match status" value="1"/>
</dbReference>
<evidence type="ECO:0000256" key="1">
    <source>
        <dbReference type="ARBA" id="ARBA00000900"/>
    </source>
</evidence>
<dbReference type="Pfam" id="PF13696">
    <property type="entry name" value="zf-CCHC_2"/>
    <property type="match status" value="1"/>
</dbReference>
<feature type="domain" description="U-box" evidence="33">
    <location>
        <begin position="252"/>
        <end position="329"/>
    </location>
</feature>
<dbReference type="GO" id="GO:0016567">
    <property type="term" value="P:protein ubiquitination"/>
    <property type="evidence" value="ECO:0007669"/>
    <property type="project" value="InterPro"/>
</dbReference>
<comment type="pathway">
    <text evidence="5">Protein modification; protein ubiquitination.</text>
</comment>
<feature type="compositionally biased region" description="Basic residues" evidence="29">
    <location>
        <begin position="734"/>
        <end position="757"/>
    </location>
</feature>
<dbReference type="GO" id="GO:0008270">
    <property type="term" value="F:zinc ion binding"/>
    <property type="evidence" value="ECO:0007669"/>
    <property type="project" value="UniProtKB-KW"/>
</dbReference>
<sequence>MACVHYKFASKLNYSIATFDGRHISLRDLKKQIMGREKLKVANCDLQITNAQTKEEYTDDNALIPKNSSVIVRRIPIGGVKSTSKTYVISRTEPVMGTSKAIDDSSASISLAQLTKTANLAEANASEEDKIKAMMSQSGHEYDPINYMKKPLGPPPPSYTCFRCGKPGHYIKNCPTNGDKNFESGPRIKKSTGIPRSFMMEVKDPNMKGAMLTNTGKYAIPTIDAEAYAIGKKEKPPFLPEEPSSSSEEDDPIPDELLCLICKDIMTDAVVIPCCGNSYCDECIRTALLESEDHTCPTCHQNDVSPDALIANKFLRQAVNNFKNETGYTKRLRKQLPPPPPPIPPPRPLIQRNLQPLMRSPISRQQDPPMTPVTSSSGHPAPSISSLTSSQSSLAPAVPRNSSTPAPVPDITATVSISVHSEKSDGPFRDSDHKILPAAALASEHSKGTSLIAMTALVEEKGYPVPVLGTPSLLGQSLLHGQLIPTTGPVRINAARPGGGRPGWEHSNKLGYLVSPPQQIRRGERSCYRSINRGRHHSERSQRTQGPSLPTAPVFVPVPPPPLYPPPPHTLPLPPGVPPPQFSPQFPPGQPPPAGYSVPPPGFSPAPANLSTPWGSSGVQTAHSNTIPTTQAPVGPGEEFYREQRRLKGEEKKKSKLDEFTNDFAKELMEYKKIQKERRRSFSRSKSPYSGSSYSRSSYTYSKSRSGSTRSRSYSRSFSRSHSRSYSRSPPYPRRGRGKSRNYRPRSRSHGYHRSRSRSPLYRRCPSRPRSPQAFRGQSPNKRTVPQGETGREYFNRYREVPPPYDRKAYYGRSVDFRDPFENEHYREWERKYREWYDRYHRGYAAGAQPRASANGDNFPPESFSPPHIRNSPLTRGRREVYSGGQSRRSRNIGGSNSPEKLSTRDSHNRKDSTKSEEKESDSAAGDGKGSKHKEHRRRKEAKAF</sequence>
<reference evidence="34 35" key="1">
    <citation type="journal article" date="2020" name="Nature">
        <title>Six reference-quality genomes reveal evolution of bat adaptations.</title>
        <authorList>
            <person name="Jebb D."/>
            <person name="Huang Z."/>
            <person name="Pippel M."/>
            <person name="Hughes G.M."/>
            <person name="Lavrichenko K."/>
            <person name="Devanna P."/>
            <person name="Winkler S."/>
            <person name="Jermiin L.S."/>
            <person name="Skirmuntt E.C."/>
            <person name="Katzourakis A."/>
            <person name="Burkitt-Gray L."/>
            <person name="Ray D.A."/>
            <person name="Sullivan K.A.M."/>
            <person name="Roscito J.G."/>
            <person name="Kirilenko B.M."/>
            <person name="Davalos L.M."/>
            <person name="Corthals A.P."/>
            <person name="Power M.L."/>
            <person name="Jones G."/>
            <person name="Ransome R.D."/>
            <person name="Dechmann D.K.N."/>
            <person name="Locatelli A.G."/>
            <person name="Puechmaille S.J."/>
            <person name="Fedrigo O."/>
            <person name="Jarvis E.D."/>
            <person name="Hiller M."/>
            <person name="Vernes S.C."/>
            <person name="Myers E.W."/>
            <person name="Teeling E.C."/>
        </authorList>
    </citation>
    <scope>NUCLEOTIDE SEQUENCE [LARGE SCALE GENOMIC DNA]</scope>
    <source>
        <strain evidence="34">MMyoMyo1</strain>
        <tissue evidence="34">Flight muscle</tissue>
    </source>
</reference>
<evidence type="ECO:0000256" key="12">
    <source>
        <dbReference type="ARBA" id="ARBA00022705"/>
    </source>
</evidence>
<dbReference type="PROSITE" id="PS51698">
    <property type="entry name" value="U_BOX"/>
    <property type="match status" value="1"/>
</dbReference>
<evidence type="ECO:0000256" key="27">
    <source>
        <dbReference type="ARBA" id="ARBA00081903"/>
    </source>
</evidence>
<dbReference type="Pfam" id="PF04564">
    <property type="entry name" value="U-box"/>
    <property type="match status" value="1"/>
</dbReference>
<evidence type="ECO:0000256" key="22">
    <source>
        <dbReference type="ARBA" id="ARBA00067366"/>
    </source>
</evidence>
<evidence type="ECO:0000256" key="6">
    <source>
        <dbReference type="ARBA" id="ARBA00012483"/>
    </source>
</evidence>
<feature type="domain" description="CCHC-type" evidence="31">
    <location>
        <begin position="161"/>
        <end position="175"/>
    </location>
</feature>
<dbReference type="InterPro" id="IPR013083">
    <property type="entry name" value="Znf_RING/FYVE/PHD"/>
</dbReference>
<keyword evidence="17" id="KW-0862">Zinc</keyword>
<evidence type="ECO:0000256" key="10">
    <source>
        <dbReference type="ARBA" id="ARBA00022553"/>
    </source>
</evidence>
<keyword evidence="16" id="KW-0833">Ubl conjugation pathway</keyword>
<dbReference type="EMBL" id="JABWUV010000005">
    <property type="protein sequence ID" value="KAF6355868.1"/>
    <property type="molecule type" value="Genomic_DNA"/>
</dbReference>
<dbReference type="InterPro" id="IPR033489">
    <property type="entry name" value="RBBP6"/>
</dbReference>
<evidence type="ECO:0000256" key="19">
    <source>
        <dbReference type="ARBA" id="ARBA00022990"/>
    </source>
</evidence>
<dbReference type="GO" id="GO:0005730">
    <property type="term" value="C:nucleolus"/>
    <property type="evidence" value="ECO:0007669"/>
    <property type="project" value="UniProtKB-SubCell"/>
</dbReference>
<feature type="compositionally biased region" description="Basic and acidic residues" evidence="29">
    <location>
        <begin position="639"/>
        <end position="674"/>
    </location>
</feature>
<evidence type="ECO:0000259" key="33">
    <source>
        <dbReference type="PROSITE" id="PS51698"/>
    </source>
</evidence>
<feature type="region of interest" description="Disordered" evidence="29">
    <location>
        <begin position="848"/>
        <end position="945"/>
    </location>
</feature>
<evidence type="ECO:0000313" key="35">
    <source>
        <dbReference type="Proteomes" id="UP000527355"/>
    </source>
</evidence>
<dbReference type="GO" id="GO:0003676">
    <property type="term" value="F:nucleic acid binding"/>
    <property type="evidence" value="ECO:0007669"/>
    <property type="project" value="InterPro"/>
</dbReference>
<dbReference type="PROSITE" id="PS50158">
    <property type="entry name" value="ZF_CCHC"/>
    <property type="match status" value="1"/>
</dbReference>
<evidence type="ECO:0000256" key="26">
    <source>
        <dbReference type="ARBA" id="ARBA00080587"/>
    </source>
</evidence>
<evidence type="ECO:0000256" key="29">
    <source>
        <dbReference type="SAM" id="MobiDB-lite"/>
    </source>
</evidence>
<proteinExistence type="predicted"/>
<feature type="compositionally biased region" description="Basic and acidic residues" evidence="29">
    <location>
        <begin position="902"/>
        <end position="922"/>
    </location>
</feature>
<dbReference type="InterPro" id="IPR003613">
    <property type="entry name" value="Ubox_domain"/>
</dbReference>
<keyword evidence="10" id="KW-0597">Phosphoprotein</keyword>
<evidence type="ECO:0000256" key="7">
    <source>
        <dbReference type="ARBA" id="ARBA00022454"/>
    </source>
</evidence>
<evidence type="ECO:0000256" key="13">
    <source>
        <dbReference type="ARBA" id="ARBA00022723"/>
    </source>
</evidence>
<evidence type="ECO:0000256" key="4">
    <source>
        <dbReference type="ARBA" id="ARBA00004604"/>
    </source>
</evidence>
<evidence type="ECO:0000259" key="32">
    <source>
        <dbReference type="PROSITE" id="PS51282"/>
    </source>
</evidence>
<feature type="region of interest" description="Disordered" evidence="29">
    <location>
        <begin position="325"/>
        <end position="409"/>
    </location>
</feature>
<dbReference type="GO" id="GO:0005813">
    <property type="term" value="C:centrosome"/>
    <property type="evidence" value="ECO:0007669"/>
    <property type="project" value="UniProtKB-SubCell"/>
</dbReference>
<feature type="compositionally biased region" description="Polar residues" evidence="29">
    <location>
        <begin position="609"/>
        <end position="632"/>
    </location>
</feature>
<feature type="compositionally biased region" description="Low complexity" evidence="29">
    <location>
        <begin position="883"/>
        <end position="898"/>
    </location>
</feature>
<dbReference type="FunFam" id="4.10.60.10:FF:000005">
    <property type="entry name" value="E3 ubiquitin-protein ligase RBBP6"/>
    <property type="match status" value="1"/>
</dbReference>
<dbReference type="SMART" id="SM00343">
    <property type="entry name" value="ZnF_C2HC"/>
    <property type="match status" value="1"/>
</dbReference>
<evidence type="ECO:0000313" key="34">
    <source>
        <dbReference type="EMBL" id="KAF6355868.1"/>
    </source>
</evidence>
<keyword evidence="35" id="KW-1185">Reference proteome</keyword>
<evidence type="ECO:0000256" key="25">
    <source>
        <dbReference type="ARBA" id="ARBA00076610"/>
    </source>
</evidence>
<dbReference type="Proteomes" id="UP000527355">
    <property type="component" value="Unassembled WGS sequence"/>
</dbReference>
<gene>
    <name evidence="34" type="ORF">mMyoMyo1_016339</name>
</gene>
<dbReference type="GO" id="GO:0006397">
    <property type="term" value="P:mRNA processing"/>
    <property type="evidence" value="ECO:0007669"/>
    <property type="project" value="InterPro"/>
</dbReference>
<dbReference type="PROSITE" id="PS51282">
    <property type="entry name" value="DWNN"/>
    <property type="match status" value="1"/>
</dbReference>
<evidence type="ECO:0000256" key="14">
    <source>
        <dbReference type="ARBA" id="ARBA00022763"/>
    </source>
</evidence>
<evidence type="ECO:0000256" key="9">
    <source>
        <dbReference type="ARBA" id="ARBA00022499"/>
    </source>
</evidence>
<dbReference type="PANTHER" id="PTHR15439:SF0">
    <property type="entry name" value="CELL DIVISION CYCLE AND APOPTOSIS REGULATOR PROTEIN 1-RELATED"/>
    <property type="match status" value="1"/>
</dbReference>
<dbReference type="SMART" id="SM00184">
    <property type="entry name" value="RING"/>
    <property type="match status" value="1"/>
</dbReference>
<evidence type="ECO:0000256" key="2">
    <source>
        <dbReference type="ARBA" id="ARBA00004286"/>
    </source>
</evidence>
<dbReference type="GO" id="GO:0006511">
    <property type="term" value="P:ubiquitin-dependent protein catabolic process"/>
    <property type="evidence" value="ECO:0007669"/>
    <property type="project" value="TreeGrafter"/>
</dbReference>
<comment type="caution">
    <text evidence="34">The sequence shown here is derived from an EMBL/GenBank/DDBJ whole genome shotgun (WGS) entry which is preliminary data.</text>
</comment>
<dbReference type="InterPro" id="IPR036875">
    <property type="entry name" value="Znf_CCHC_sf"/>
</dbReference>
<dbReference type="FunFam" id="3.30.40.10:FF:000139">
    <property type="entry name" value="E3 ubiquitin-protein ligase RBBP6 isoform X1"/>
    <property type="match status" value="1"/>
</dbReference>
<feature type="domain" description="RING-type" evidence="30">
    <location>
        <begin position="259"/>
        <end position="300"/>
    </location>
</feature>
<keyword evidence="11" id="KW-0808">Transferase</keyword>
<keyword evidence="19" id="KW-0007">Acetylation</keyword>
<evidence type="ECO:0000256" key="24">
    <source>
        <dbReference type="ARBA" id="ARBA00076177"/>
    </source>
</evidence>
<keyword evidence="13" id="KW-0479">Metal-binding</keyword>
<evidence type="ECO:0000256" key="20">
    <source>
        <dbReference type="ARBA" id="ARBA00023212"/>
    </source>
</evidence>
<keyword evidence="18" id="KW-0832">Ubl conjugation</keyword>
<evidence type="ECO:0000259" key="30">
    <source>
        <dbReference type="PROSITE" id="PS50089"/>
    </source>
</evidence>
<feature type="compositionally biased region" description="Basic residues" evidence="29">
    <location>
        <begin position="931"/>
        <end position="945"/>
    </location>
</feature>
<dbReference type="SUPFAM" id="SSF57850">
    <property type="entry name" value="RING/U-box"/>
    <property type="match status" value="1"/>
</dbReference>
<comment type="catalytic activity">
    <reaction evidence="1">
        <text>S-ubiquitinyl-[E2 ubiquitin-conjugating enzyme]-L-cysteine + [acceptor protein]-L-lysine = [E2 ubiquitin-conjugating enzyme]-L-cysteine + N(6)-ubiquitinyl-[acceptor protein]-L-lysine.</text>
        <dbReference type="EC" id="2.3.2.27"/>
    </reaction>
</comment>
<keyword evidence="9" id="KW-1017">Isopeptide bond</keyword>
<dbReference type="SUPFAM" id="SSF57756">
    <property type="entry name" value="Retrovirus zinc finger-like domains"/>
    <property type="match status" value="1"/>
</dbReference>
<keyword evidence="7" id="KW-0158">Chromosome</keyword>
<dbReference type="GO" id="GO:0061630">
    <property type="term" value="F:ubiquitin protein ligase activity"/>
    <property type="evidence" value="ECO:0007669"/>
    <property type="project" value="UniProtKB-EC"/>
</dbReference>
<feature type="compositionally biased region" description="Pro residues" evidence="29">
    <location>
        <begin position="556"/>
        <end position="604"/>
    </location>
</feature>
<feature type="region of interest" description="Disordered" evidence="29">
    <location>
        <begin position="531"/>
        <end position="803"/>
    </location>
</feature>
<evidence type="ECO:0000256" key="28">
    <source>
        <dbReference type="PROSITE-ProRule" id="PRU00047"/>
    </source>
</evidence>
<keyword evidence="8" id="KW-0963">Cytoplasm</keyword>
<dbReference type="GO" id="GO:0006260">
    <property type="term" value="P:DNA replication"/>
    <property type="evidence" value="ECO:0007669"/>
    <property type="project" value="UniProtKB-KW"/>
</dbReference>
<dbReference type="Gene3D" id="3.30.40.10">
    <property type="entry name" value="Zinc/RING finger domain, C3HC4 (zinc finger)"/>
    <property type="match status" value="1"/>
</dbReference>
<dbReference type="PROSITE" id="PS50089">
    <property type="entry name" value="ZF_RING_2"/>
    <property type="match status" value="1"/>
</dbReference>
<evidence type="ECO:0000256" key="18">
    <source>
        <dbReference type="ARBA" id="ARBA00022843"/>
    </source>
</evidence>
<feature type="compositionally biased region" description="Pro residues" evidence="29">
    <location>
        <begin position="336"/>
        <end position="348"/>
    </location>
</feature>
<keyword evidence="20" id="KW-0206">Cytoskeleton</keyword>
<dbReference type="SMART" id="SM01180">
    <property type="entry name" value="DWNN"/>
    <property type="match status" value="1"/>
</dbReference>
<accession>A0A7J7Y264</accession>
<evidence type="ECO:0000256" key="23">
    <source>
        <dbReference type="ARBA" id="ARBA00075665"/>
    </source>
</evidence>
<feature type="compositionally biased region" description="Low complexity" evidence="29">
    <location>
        <begin position="375"/>
        <end position="397"/>
    </location>
</feature>
<dbReference type="GO" id="GO:0006974">
    <property type="term" value="P:DNA damage response"/>
    <property type="evidence" value="ECO:0007669"/>
    <property type="project" value="UniProtKB-KW"/>
</dbReference>
<dbReference type="VEuPathDB" id="HostDB:GeneID_118656935"/>
<dbReference type="InterPro" id="IPR014891">
    <property type="entry name" value="DWNN_domain"/>
</dbReference>
<feature type="domain" description="DWNN" evidence="32">
    <location>
        <begin position="4"/>
        <end position="76"/>
    </location>
</feature>
<comment type="subcellular location">
    <subcellularLocation>
        <location evidence="2">Chromosome</location>
    </subcellularLocation>
    <subcellularLocation>
        <location evidence="3">Cytoplasm</location>
        <location evidence="3">Cytoskeleton</location>
        <location evidence="3">Microtubule organizing center</location>
        <location evidence="3">Centrosome</location>
    </subcellularLocation>
    <subcellularLocation>
        <location evidence="4">Nucleus</location>
        <location evidence="4">Nucleolus</location>
    </subcellularLocation>
</comment>
<evidence type="ECO:0000256" key="21">
    <source>
        <dbReference type="ARBA" id="ARBA00023242"/>
    </source>
</evidence>
<dbReference type="InterPro" id="IPR001878">
    <property type="entry name" value="Znf_CCHC"/>
</dbReference>
<evidence type="ECO:0000256" key="15">
    <source>
        <dbReference type="ARBA" id="ARBA00022771"/>
    </source>
</evidence>
<feature type="compositionally biased region" description="Polar residues" evidence="29">
    <location>
        <begin position="362"/>
        <end position="374"/>
    </location>
</feature>
<evidence type="ECO:0000256" key="5">
    <source>
        <dbReference type="ARBA" id="ARBA00004906"/>
    </source>
</evidence>
<evidence type="ECO:0000256" key="3">
    <source>
        <dbReference type="ARBA" id="ARBA00004300"/>
    </source>
</evidence>
<name>A0A7J7Y264_MYOMY</name>
<dbReference type="FunFam" id="3.10.20.90:FF:000070">
    <property type="entry name" value="E3 ubiquitin-protein ligase RBBP6 isoform X2"/>
    <property type="match status" value="1"/>
</dbReference>